<organism evidence="1 2">
    <name type="scientific">Nocardia aurantia</name>
    <dbReference type="NCBI Taxonomy" id="2585199"/>
    <lineage>
        <taxon>Bacteria</taxon>
        <taxon>Bacillati</taxon>
        <taxon>Actinomycetota</taxon>
        <taxon>Actinomycetes</taxon>
        <taxon>Mycobacteriales</taxon>
        <taxon>Nocardiaceae</taxon>
        <taxon>Nocardia</taxon>
    </lineage>
</organism>
<accession>A0A7K0DSZ8</accession>
<dbReference type="EMBL" id="WEGI01000010">
    <property type="protein sequence ID" value="MQY28900.1"/>
    <property type="molecule type" value="Genomic_DNA"/>
</dbReference>
<dbReference type="OrthoDB" id="4543735at2"/>
<dbReference type="AlphaFoldDB" id="A0A7K0DSZ8"/>
<protein>
    <submittedName>
        <fullName evidence="1">Uncharacterized protein</fullName>
    </submittedName>
</protein>
<evidence type="ECO:0000313" key="2">
    <source>
        <dbReference type="Proteomes" id="UP000431401"/>
    </source>
</evidence>
<proteinExistence type="predicted"/>
<comment type="caution">
    <text evidence="1">The sequence shown here is derived from an EMBL/GenBank/DDBJ whole genome shotgun (WGS) entry which is preliminary data.</text>
</comment>
<dbReference type="Proteomes" id="UP000431401">
    <property type="component" value="Unassembled WGS sequence"/>
</dbReference>
<gene>
    <name evidence="1" type="ORF">NRB56_44850</name>
</gene>
<evidence type="ECO:0000313" key="1">
    <source>
        <dbReference type="EMBL" id="MQY28900.1"/>
    </source>
</evidence>
<keyword evidence="2" id="KW-1185">Reference proteome</keyword>
<name>A0A7K0DSZ8_9NOCA</name>
<sequence>MSTTGMPGTDPLMTRALVDRCRLYRSEFGFQTSIDPRSMVITMRSRQHSGVLVPAALGYRAWSQMSFPVPVIAVKKRALLFVTDGFRPEDHSAALELAIFTHRIVPLWPGRQIMLPTPGIASRVWLRLPAGEGLPVLQSIIDVLVDVRPVTRAPSVPAC</sequence>
<dbReference type="RefSeq" id="WP_153345343.1">
    <property type="nucleotide sequence ID" value="NZ_WEGI01000010.1"/>
</dbReference>
<reference evidence="1 2" key="1">
    <citation type="submission" date="2019-10" db="EMBL/GenBank/DDBJ databases">
        <title>Nocardia macrotermitis sp. nov. and Nocardia aurantia sp. nov., isolated from the gut of fungus growing-termite Macrotermes natalensis.</title>
        <authorList>
            <person name="Benndorf R."/>
            <person name="Schwitalla J."/>
            <person name="Martin K."/>
            <person name="De Beer W."/>
            <person name="Kaster A.-K."/>
            <person name="Vollmers J."/>
            <person name="Poulsen M."/>
            <person name="Beemelmanns C."/>
        </authorList>
    </citation>
    <scope>NUCLEOTIDE SEQUENCE [LARGE SCALE GENOMIC DNA]</scope>
    <source>
        <strain evidence="1 2">RB56</strain>
    </source>
</reference>